<proteinExistence type="predicted"/>
<gene>
    <name evidence="2" type="ORF">BCV72DRAFT_258860</name>
</gene>
<evidence type="ECO:0008006" key="3">
    <source>
        <dbReference type="Google" id="ProtNLM"/>
    </source>
</evidence>
<keyword evidence="1" id="KW-0732">Signal</keyword>
<dbReference type="AlphaFoldDB" id="A0A1X0QNF0"/>
<feature type="signal peptide" evidence="1">
    <location>
        <begin position="1"/>
        <end position="19"/>
    </location>
</feature>
<accession>A0A1X0QNF0</accession>
<evidence type="ECO:0000313" key="2">
    <source>
        <dbReference type="EMBL" id="ORE01293.1"/>
    </source>
</evidence>
<dbReference type="VEuPathDB" id="FungiDB:BCV72DRAFT_258860"/>
<reference evidence="2" key="1">
    <citation type="journal article" date="2016" name="Proc. Natl. Acad. Sci. U.S.A.">
        <title>Lipid metabolic changes in an early divergent fungus govern the establishment of a mutualistic symbiosis with endobacteria.</title>
        <authorList>
            <person name="Lastovetsky O.A."/>
            <person name="Gaspar M.L."/>
            <person name="Mondo S.J."/>
            <person name="LaButti K.M."/>
            <person name="Sandor L."/>
            <person name="Grigoriev I.V."/>
            <person name="Henry S.A."/>
            <person name="Pawlowska T.E."/>
        </authorList>
    </citation>
    <scope>NUCLEOTIDE SEQUENCE [LARGE SCALE GENOMIC DNA]</scope>
    <source>
        <strain evidence="2">ATCC 52814</strain>
    </source>
</reference>
<dbReference type="EMBL" id="KV922155">
    <property type="protein sequence ID" value="ORE01293.1"/>
    <property type="molecule type" value="Genomic_DNA"/>
</dbReference>
<protein>
    <recommendedName>
        <fullName evidence="3">Reverse transcriptase domain-containing protein</fullName>
    </recommendedName>
</protein>
<name>A0A1X0QNF0_RHIZD</name>
<dbReference type="Proteomes" id="UP000242414">
    <property type="component" value="Unassembled WGS sequence"/>
</dbReference>
<sequence>MAVITFTILLLAYADNVACLLQTPSDLSVLQAHLDAYSRASNTKVNFHKTEALSLSGSPTRNGYLELLLSKISSVCNIHSHRALSVCYRATILNTLVLAKFIASSFINHCIPPQISFNSLCKPHSQGGLGLLDPFIQQGVLQLHWLLPLLHCSPTSPLNSCTHYFLLYRCAVTDSMVSLEQDFRLYILFRELHFALRHLDSSLSLLFKALSLLPYNFSSVVINP</sequence>
<feature type="chain" id="PRO_5012394143" description="Reverse transcriptase domain-containing protein" evidence="1">
    <location>
        <begin position="20"/>
        <end position="224"/>
    </location>
</feature>
<evidence type="ECO:0000256" key="1">
    <source>
        <dbReference type="SAM" id="SignalP"/>
    </source>
</evidence>
<organism evidence="2">
    <name type="scientific">Rhizopus microsporus var. microsporus</name>
    <dbReference type="NCBI Taxonomy" id="86635"/>
    <lineage>
        <taxon>Eukaryota</taxon>
        <taxon>Fungi</taxon>
        <taxon>Fungi incertae sedis</taxon>
        <taxon>Mucoromycota</taxon>
        <taxon>Mucoromycotina</taxon>
        <taxon>Mucoromycetes</taxon>
        <taxon>Mucorales</taxon>
        <taxon>Mucorineae</taxon>
        <taxon>Rhizopodaceae</taxon>
        <taxon>Rhizopus</taxon>
    </lineage>
</organism>